<evidence type="ECO:0000256" key="1">
    <source>
        <dbReference type="SAM" id="MobiDB-lite"/>
    </source>
</evidence>
<keyword evidence="3" id="KW-1185">Reference proteome</keyword>
<evidence type="ECO:0000313" key="3">
    <source>
        <dbReference type="Proteomes" id="UP000661918"/>
    </source>
</evidence>
<name>A0ABQ2GTD2_9DEIO</name>
<sequence>MSRRSGGNRPITDWSSSVRVERETPDRWAELVELYEYRVADVVAGRTPRGGKRSLIDLRELLLPAPLDPALYRRFTEVDRHYRKNASGNHRHGHQDSAEPSTWEASVTGSSPEAQAWRDLHLLAWGDRAFGTLHDLLLEWQREPGRLNLRVLYAALENAERAGQSGQGTTALAVPAAHDPLLSLHDPEVLEHLAGALVQLLLSGDGRIRLQTALSEIHENPFPRHPDEDVWQARLAAAEREPLGSGARQTLLDSLREQHPPARDPRERPAIREATRILAQRLDTVLDCDPHAAAGTLPHHRILYAEQPRLALHAPDDGSDELVVNLDGGTALRWRSSEFSWQRIHHNWQLQVDQTVALLRPQAGAAERSVTLELPGGGFRAFVSGSHLLLRAQTRPQQQLARRASLGRAVALLMEPAGAYAALRLARATAQLLRDQRVNAAALSPLSAQPYHAASHEALLQFARRGVDTLQGQLTALPPREAARHIQDAAAALHLSAELAHRLTEALHTAAHHPEPLSSGSPGTLPDLPLVELPADGTFAGVRLRDEPLHLQVGGRSLTLRRDFKGELAAILPGHPALILHDLLVLPVTQHHVVLVREGEWLAAAALPRTMQDEEKDGAASPLDSHPPLA</sequence>
<feature type="region of interest" description="Disordered" evidence="1">
    <location>
        <begin position="85"/>
        <end position="110"/>
    </location>
</feature>
<protein>
    <submittedName>
        <fullName evidence="2">Uncharacterized protein</fullName>
    </submittedName>
</protein>
<proteinExistence type="predicted"/>
<dbReference type="Proteomes" id="UP000661918">
    <property type="component" value="Unassembled WGS sequence"/>
</dbReference>
<reference evidence="3" key="1">
    <citation type="journal article" date="2019" name="Int. J. Syst. Evol. Microbiol.">
        <title>The Global Catalogue of Microorganisms (GCM) 10K type strain sequencing project: providing services to taxonomists for standard genome sequencing and annotation.</title>
        <authorList>
            <consortium name="The Broad Institute Genomics Platform"/>
            <consortium name="The Broad Institute Genome Sequencing Center for Infectious Disease"/>
            <person name="Wu L."/>
            <person name="Ma J."/>
        </authorList>
    </citation>
    <scope>NUCLEOTIDE SEQUENCE [LARGE SCALE GENOMIC DNA]</scope>
    <source>
        <strain evidence="3">JCM 15443</strain>
    </source>
</reference>
<dbReference type="EMBL" id="BMOM01000013">
    <property type="protein sequence ID" value="GGM10929.1"/>
    <property type="molecule type" value="Genomic_DNA"/>
</dbReference>
<gene>
    <name evidence="2" type="ORF">GCM10010841_19230</name>
</gene>
<feature type="compositionally biased region" description="Polar residues" evidence="1">
    <location>
        <begin position="98"/>
        <end position="110"/>
    </location>
</feature>
<dbReference type="RefSeq" id="WP_229753013.1">
    <property type="nucleotide sequence ID" value="NZ_BMOM01000013.1"/>
</dbReference>
<evidence type="ECO:0000313" key="2">
    <source>
        <dbReference type="EMBL" id="GGM10929.1"/>
    </source>
</evidence>
<comment type="caution">
    <text evidence="2">The sequence shown here is derived from an EMBL/GenBank/DDBJ whole genome shotgun (WGS) entry which is preliminary data.</text>
</comment>
<accession>A0ABQ2GTD2</accession>
<organism evidence="2 3">
    <name type="scientific">Deinococcus aerophilus</name>
    <dbReference type="NCBI Taxonomy" id="522488"/>
    <lineage>
        <taxon>Bacteria</taxon>
        <taxon>Thermotogati</taxon>
        <taxon>Deinococcota</taxon>
        <taxon>Deinococci</taxon>
        <taxon>Deinococcales</taxon>
        <taxon>Deinococcaceae</taxon>
        <taxon>Deinococcus</taxon>
    </lineage>
</organism>